<dbReference type="Proteomes" id="UP000660708">
    <property type="component" value="Unassembled WGS sequence"/>
</dbReference>
<name>A0A8I0N0H9_9GAMM</name>
<comment type="caution">
    <text evidence="1">The sequence shown here is derived from an EMBL/GenBank/DDBJ whole genome shotgun (WGS) entry which is preliminary data.</text>
</comment>
<accession>A0A8I0N0H9</accession>
<proteinExistence type="predicted"/>
<sequence length="40" mass="4471">MSYLKNRAKSNKAAHAQVVIELVKAEKFADVCLAGVWPRK</sequence>
<organism evidence="1 2">
    <name type="scientific">Pseudoalteromonas peptidolytica F12-50-A1</name>
    <dbReference type="NCBI Taxonomy" id="1315280"/>
    <lineage>
        <taxon>Bacteria</taxon>
        <taxon>Pseudomonadati</taxon>
        <taxon>Pseudomonadota</taxon>
        <taxon>Gammaproteobacteria</taxon>
        <taxon>Alteromonadales</taxon>
        <taxon>Pseudoalteromonadaceae</taxon>
        <taxon>Pseudoalteromonas</taxon>
    </lineage>
</organism>
<gene>
    <name evidence="1" type="ORF">PPEP_b0734</name>
</gene>
<dbReference type="EMBL" id="AQHF01000034">
    <property type="protein sequence ID" value="MBE0348878.1"/>
    <property type="molecule type" value="Genomic_DNA"/>
</dbReference>
<keyword evidence="2" id="KW-1185">Reference proteome</keyword>
<dbReference type="AlphaFoldDB" id="A0A8I0N0H9"/>
<dbReference type="RefSeq" id="WP_263972643.1">
    <property type="nucleotide sequence ID" value="NZ_AQHF01000034.1"/>
</dbReference>
<protein>
    <submittedName>
        <fullName evidence="1">Uncharacterized protein</fullName>
    </submittedName>
</protein>
<evidence type="ECO:0000313" key="2">
    <source>
        <dbReference type="Proteomes" id="UP000660708"/>
    </source>
</evidence>
<evidence type="ECO:0000313" key="1">
    <source>
        <dbReference type="EMBL" id="MBE0348878.1"/>
    </source>
</evidence>
<reference evidence="1 2" key="1">
    <citation type="submission" date="2015-06" db="EMBL/GenBank/DDBJ databases">
        <title>Genome sequence of Pseudoalteromonas peptidolytica.</title>
        <authorList>
            <person name="Xie B.-B."/>
            <person name="Rong J.-C."/>
            <person name="Qin Q.-L."/>
            <person name="Zhang Y.-Z."/>
        </authorList>
    </citation>
    <scope>NUCLEOTIDE SEQUENCE [LARGE SCALE GENOMIC DNA]</scope>
    <source>
        <strain evidence="1 2">F12-50-A1</strain>
    </source>
</reference>